<feature type="signal peptide" evidence="1">
    <location>
        <begin position="1"/>
        <end position="21"/>
    </location>
</feature>
<keyword evidence="3" id="KW-1185">Reference proteome</keyword>
<keyword evidence="2" id="KW-0378">Hydrolase</keyword>
<reference evidence="2 3" key="1">
    <citation type="submission" date="2019-11" db="EMBL/GenBank/DDBJ databases">
        <title>P. haliotis isolates from Z. marina roots.</title>
        <authorList>
            <person name="Cohen M."/>
            <person name="Jospin G."/>
            <person name="Eisen J.A."/>
            <person name="Coil D.A."/>
        </authorList>
    </citation>
    <scope>NUCLEOTIDE SEQUENCE [LARGE SCALE GENOMIC DNA]</scope>
    <source>
        <strain evidence="2 3">UCD-MCMsp1aY</strain>
    </source>
</reference>
<gene>
    <name evidence="2" type="ORF">GNP35_07535</name>
</gene>
<dbReference type="SUPFAM" id="SSF53474">
    <property type="entry name" value="alpha/beta-Hydrolases"/>
    <property type="match status" value="1"/>
</dbReference>
<keyword evidence="1" id="KW-0732">Signal</keyword>
<dbReference type="InterPro" id="IPR000801">
    <property type="entry name" value="Esterase-like"/>
</dbReference>
<dbReference type="OrthoDB" id="9784036at2"/>
<evidence type="ECO:0000256" key="1">
    <source>
        <dbReference type="SAM" id="SignalP"/>
    </source>
</evidence>
<feature type="chain" id="PRO_5026731656" evidence="1">
    <location>
        <begin position="22"/>
        <end position="288"/>
    </location>
</feature>
<proteinExistence type="predicted"/>
<dbReference type="PANTHER" id="PTHR48098">
    <property type="entry name" value="ENTEROCHELIN ESTERASE-RELATED"/>
    <property type="match status" value="1"/>
</dbReference>
<dbReference type="Pfam" id="PF00756">
    <property type="entry name" value="Esterase"/>
    <property type="match status" value="1"/>
</dbReference>
<organism evidence="2 3">
    <name type="scientific">Psychrosphaera haliotis</name>
    <dbReference type="NCBI Taxonomy" id="555083"/>
    <lineage>
        <taxon>Bacteria</taxon>
        <taxon>Pseudomonadati</taxon>
        <taxon>Pseudomonadota</taxon>
        <taxon>Gammaproteobacteria</taxon>
        <taxon>Alteromonadales</taxon>
        <taxon>Pseudoalteromonadaceae</taxon>
        <taxon>Psychrosphaera</taxon>
    </lineage>
</organism>
<accession>A0A6N8FBH0</accession>
<dbReference type="EMBL" id="WOCD01000003">
    <property type="protein sequence ID" value="MUH72340.1"/>
    <property type="molecule type" value="Genomic_DNA"/>
</dbReference>
<sequence>MKKVMQRACFSLVFVLFAARAVSVERDPKGLADVVHKGSVIIENNAVYLTSLKRSRTLRIYLPPSYDKNQSKRYPVLYMHDAQNLFDDKTSFVGEWGIDESLDAIAMKFGFELIVVGIDNHPQKRLNEYSAWPHEKYGEAEGYLYIKDVVNVVKPYVDNKFRTLSDKQNTAMLGSSMGSLITNYAAVKYSDVFGKAGLFSTSYWYAPDIYDFTAENMPPKENKWYFLVGEKEGVDVVNSQNKMIALLAKNGFKAPSVRAKTDVEGEHNEKFWRREFSNAVIWLFNVDM</sequence>
<dbReference type="InterPro" id="IPR029058">
    <property type="entry name" value="AB_hydrolase_fold"/>
</dbReference>
<dbReference type="Gene3D" id="3.40.50.1820">
    <property type="entry name" value="alpha/beta hydrolase"/>
    <property type="match status" value="1"/>
</dbReference>
<dbReference type="AlphaFoldDB" id="A0A6N8FBH0"/>
<protein>
    <submittedName>
        <fullName evidence="2">Alpha/beta hydrolase</fullName>
    </submittedName>
</protein>
<comment type="caution">
    <text evidence="2">The sequence shown here is derived from an EMBL/GenBank/DDBJ whole genome shotgun (WGS) entry which is preliminary data.</text>
</comment>
<name>A0A6N8FBH0_9GAMM</name>
<evidence type="ECO:0000313" key="2">
    <source>
        <dbReference type="EMBL" id="MUH72340.1"/>
    </source>
</evidence>
<evidence type="ECO:0000313" key="3">
    <source>
        <dbReference type="Proteomes" id="UP000439994"/>
    </source>
</evidence>
<dbReference type="Proteomes" id="UP000439994">
    <property type="component" value="Unassembled WGS sequence"/>
</dbReference>
<dbReference type="InterPro" id="IPR050583">
    <property type="entry name" value="Mycobacterial_A85_antigen"/>
</dbReference>
<dbReference type="GO" id="GO:0016787">
    <property type="term" value="F:hydrolase activity"/>
    <property type="evidence" value="ECO:0007669"/>
    <property type="project" value="UniProtKB-KW"/>
</dbReference>
<dbReference type="PANTHER" id="PTHR48098:SF6">
    <property type="entry name" value="FERRI-BACILLIBACTIN ESTERASE BESA"/>
    <property type="match status" value="1"/>
</dbReference>
<dbReference type="RefSeq" id="WP_155695528.1">
    <property type="nucleotide sequence ID" value="NZ_WOCD01000003.1"/>
</dbReference>